<accession>A0A410S3K1</accession>
<name>A0A410S3K1_CORCK</name>
<proteinExistence type="predicted"/>
<evidence type="ECO:0008006" key="3">
    <source>
        <dbReference type="Google" id="ProtNLM"/>
    </source>
</evidence>
<dbReference type="EMBL" id="CP034669">
    <property type="protein sequence ID" value="QAT88734.1"/>
    <property type="molecule type" value="Genomic_DNA"/>
</dbReference>
<reference evidence="1 2" key="1">
    <citation type="submission" date="2018-12" db="EMBL/GenBank/DDBJ databases">
        <title>Complete Genome Sequence of the Corallopyronin A producing Myxobacterium Corallococcus coralloides B035.</title>
        <authorList>
            <person name="Bouhired S.M."/>
            <person name="Rupp O."/>
            <person name="Blom J."/>
            <person name="Schaeberle T.F."/>
            <person name="Kehraus S."/>
            <person name="Schiefer A."/>
            <person name="Pfarr K."/>
            <person name="Goesmann A."/>
            <person name="Hoerauf A."/>
            <person name="Koenig G.M."/>
        </authorList>
    </citation>
    <scope>NUCLEOTIDE SEQUENCE [LARGE SCALE GENOMIC DNA]</scope>
    <source>
        <strain evidence="1 2">B035</strain>
    </source>
</reference>
<gene>
    <name evidence="1" type="ORF">EJ065_7209</name>
</gene>
<sequence>MLLVVSEAPEVRLAVAREVGLGCRIVTALGATSADRRLDMGVAVDGLVLDLDADRRVVSDFLCRLVDRGFHGPRILLSSGFRPEASATFLTACDTHFALGRPWRAGELRSLLERVLGVSHLAQSASRP</sequence>
<dbReference type="SUPFAM" id="SSF52172">
    <property type="entry name" value="CheY-like"/>
    <property type="match status" value="1"/>
</dbReference>
<organism evidence="1 2">
    <name type="scientific">Corallococcus coralloides</name>
    <name type="common">Myxococcus coralloides</name>
    <dbReference type="NCBI Taxonomy" id="184914"/>
    <lineage>
        <taxon>Bacteria</taxon>
        <taxon>Pseudomonadati</taxon>
        <taxon>Myxococcota</taxon>
        <taxon>Myxococcia</taxon>
        <taxon>Myxococcales</taxon>
        <taxon>Cystobacterineae</taxon>
        <taxon>Myxococcaceae</taxon>
        <taxon>Corallococcus</taxon>
    </lineage>
</organism>
<evidence type="ECO:0000313" key="2">
    <source>
        <dbReference type="Proteomes" id="UP000288758"/>
    </source>
</evidence>
<dbReference type="AlphaFoldDB" id="A0A410S3K1"/>
<dbReference type="RefSeq" id="WP_240672604.1">
    <property type="nucleotide sequence ID" value="NZ_CP034669.1"/>
</dbReference>
<evidence type="ECO:0000313" key="1">
    <source>
        <dbReference type="EMBL" id="QAT88734.1"/>
    </source>
</evidence>
<protein>
    <recommendedName>
        <fullName evidence="3">Response regulatory domain-containing protein</fullName>
    </recommendedName>
</protein>
<dbReference type="InterPro" id="IPR011006">
    <property type="entry name" value="CheY-like_superfamily"/>
</dbReference>
<dbReference type="Proteomes" id="UP000288758">
    <property type="component" value="Chromosome"/>
</dbReference>